<name>A0A1V3WUC7_MYCKA</name>
<dbReference type="Proteomes" id="UP000188532">
    <property type="component" value="Unassembled WGS sequence"/>
</dbReference>
<sequence>MSRAAIFASTGHPSAPRGSISERFALTSDDPVYDPAL</sequence>
<evidence type="ECO:0000313" key="4">
    <source>
        <dbReference type="Proteomes" id="UP000188532"/>
    </source>
</evidence>
<reference evidence="4 5" key="1">
    <citation type="submission" date="2017-02" db="EMBL/GenBank/DDBJ databases">
        <title>Complete genome sequences of Mycobacterium kansasii strains isolated from rhesus macaques.</title>
        <authorList>
            <person name="Panda A."/>
            <person name="Nagaraj S."/>
            <person name="Zhao X."/>
            <person name="Tettelin H."/>
            <person name="Detolla L.J."/>
        </authorList>
    </citation>
    <scope>NUCLEOTIDE SEQUENCE [LARGE SCALE GENOMIC DNA]</scope>
    <source>
        <strain evidence="3 4">11-3469</strain>
        <strain evidence="2 5">11-3813</strain>
    </source>
</reference>
<comment type="caution">
    <text evidence="2">The sequence shown here is derived from an EMBL/GenBank/DDBJ whole genome shotgun (WGS) entry which is preliminary data.</text>
</comment>
<evidence type="ECO:0000313" key="3">
    <source>
        <dbReference type="EMBL" id="OOK75081.1"/>
    </source>
</evidence>
<accession>A0A1V3WUC7</accession>
<proteinExistence type="predicted"/>
<gene>
    <name evidence="3" type="ORF">BZL29_4693</name>
    <name evidence="2" type="ORF">BZL30_6704</name>
</gene>
<evidence type="ECO:0000256" key="1">
    <source>
        <dbReference type="SAM" id="MobiDB-lite"/>
    </source>
</evidence>
<dbReference type="AlphaFoldDB" id="A0A1V3WUC7"/>
<evidence type="ECO:0000313" key="2">
    <source>
        <dbReference type="EMBL" id="OOK70525.1"/>
    </source>
</evidence>
<organism evidence="2 5">
    <name type="scientific">Mycobacterium kansasii</name>
    <dbReference type="NCBI Taxonomy" id="1768"/>
    <lineage>
        <taxon>Bacteria</taxon>
        <taxon>Bacillati</taxon>
        <taxon>Actinomycetota</taxon>
        <taxon>Actinomycetes</taxon>
        <taxon>Mycobacteriales</taxon>
        <taxon>Mycobacteriaceae</taxon>
        <taxon>Mycobacterium</taxon>
    </lineage>
</organism>
<protein>
    <submittedName>
        <fullName evidence="2">Uncharacterized protein</fullName>
    </submittedName>
</protein>
<evidence type="ECO:0000313" key="5">
    <source>
        <dbReference type="Proteomes" id="UP000189229"/>
    </source>
</evidence>
<dbReference type="EMBL" id="MVBN01000004">
    <property type="protein sequence ID" value="OOK75081.1"/>
    <property type="molecule type" value="Genomic_DNA"/>
</dbReference>
<dbReference type="Proteomes" id="UP000189229">
    <property type="component" value="Unassembled WGS sequence"/>
</dbReference>
<dbReference type="EMBL" id="MVBM01000006">
    <property type="protein sequence ID" value="OOK70525.1"/>
    <property type="molecule type" value="Genomic_DNA"/>
</dbReference>
<feature type="region of interest" description="Disordered" evidence="1">
    <location>
        <begin position="1"/>
        <end position="23"/>
    </location>
</feature>